<name>A0A2Z5FUY6_9BACT</name>
<protein>
    <submittedName>
        <fullName evidence="1">Uncharacterized protein</fullName>
    </submittedName>
</protein>
<dbReference type="AlphaFoldDB" id="A0A2Z5FUY6"/>
<dbReference type="KEGG" id="abas:ACPOL_0804"/>
<dbReference type="Proteomes" id="UP000253606">
    <property type="component" value="Chromosome"/>
</dbReference>
<evidence type="ECO:0000313" key="1">
    <source>
        <dbReference type="EMBL" id="AXC10165.1"/>
    </source>
</evidence>
<organism evidence="1 2">
    <name type="scientific">Acidisarcina polymorpha</name>
    <dbReference type="NCBI Taxonomy" id="2211140"/>
    <lineage>
        <taxon>Bacteria</taxon>
        <taxon>Pseudomonadati</taxon>
        <taxon>Acidobacteriota</taxon>
        <taxon>Terriglobia</taxon>
        <taxon>Terriglobales</taxon>
        <taxon>Acidobacteriaceae</taxon>
        <taxon>Acidisarcina</taxon>
    </lineage>
</organism>
<keyword evidence="2" id="KW-1185">Reference proteome</keyword>
<dbReference type="EMBL" id="CP030840">
    <property type="protein sequence ID" value="AXC10165.1"/>
    <property type="molecule type" value="Genomic_DNA"/>
</dbReference>
<gene>
    <name evidence="1" type="ORF">ACPOL_0804</name>
</gene>
<proteinExistence type="predicted"/>
<accession>A0A2Z5FUY6</accession>
<sequence length="53" mass="5824">MGEFPATAEKASGHPSLPGLKVDIELFEITVMLIQRHRDSEVFGSSNEQPQTP</sequence>
<evidence type="ECO:0000313" key="2">
    <source>
        <dbReference type="Proteomes" id="UP000253606"/>
    </source>
</evidence>
<reference evidence="1 2" key="1">
    <citation type="journal article" date="2018" name="Front. Microbiol.">
        <title>Hydrolytic Capabilities as a Key to Environmental Success: Chitinolytic and Cellulolytic Acidobacteria From Acidic Sub-arctic Soils and Boreal Peatlands.</title>
        <authorList>
            <person name="Belova S.E."/>
            <person name="Ravin N.V."/>
            <person name="Pankratov T.A."/>
            <person name="Rakitin A.L."/>
            <person name="Ivanova A.A."/>
            <person name="Beletsky A.V."/>
            <person name="Mardanov A.V."/>
            <person name="Sinninghe Damste J.S."/>
            <person name="Dedysh S.N."/>
        </authorList>
    </citation>
    <scope>NUCLEOTIDE SEQUENCE [LARGE SCALE GENOMIC DNA]</scope>
    <source>
        <strain evidence="1 2">SBC82</strain>
    </source>
</reference>